<name>A0A315W447_GAMAF</name>
<evidence type="ECO:0000256" key="4">
    <source>
        <dbReference type="ARBA" id="ARBA00022786"/>
    </source>
</evidence>
<keyword evidence="4" id="KW-0833">Ubl conjugation pathway</keyword>
<keyword evidence="5 6" id="KW-0040">ANK repeat</keyword>
<keyword evidence="3" id="KW-0677">Repeat</keyword>
<dbReference type="InterPro" id="IPR036770">
    <property type="entry name" value="Ankyrin_rpt-contain_sf"/>
</dbReference>
<dbReference type="Proteomes" id="UP000250572">
    <property type="component" value="Unassembled WGS sequence"/>
</dbReference>
<dbReference type="FunFam" id="1.25.40.20:FF:000016">
    <property type="entry name" value="Ankyrin repeat and SOCS box containing 5"/>
    <property type="match status" value="1"/>
</dbReference>
<dbReference type="STRING" id="33528.ENSGAFP00000026622"/>
<evidence type="ECO:0000256" key="3">
    <source>
        <dbReference type="ARBA" id="ARBA00022737"/>
    </source>
</evidence>
<dbReference type="Gene3D" id="1.25.40.20">
    <property type="entry name" value="Ankyrin repeat-containing domain"/>
    <property type="match status" value="1"/>
</dbReference>
<evidence type="ECO:0000256" key="6">
    <source>
        <dbReference type="PROSITE-ProRule" id="PRU00023"/>
    </source>
</evidence>
<dbReference type="InterPro" id="IPR051573">
    <property type="entry name" value="Ankyrin-SOCS_box_domain"/>
</dbReference>
<dbReference type="EMBL" id="NHOQ01000347">
    <property type="protein sequence ID" value="PWA30770.1"/>
    <property type="molecule type" value="Genomic_DNA"/>
</dbReference>
<dbReference type="GO" id="GO:0045732">
    <property type="term" value="P:positive regulation of protein catabolic process"/>
    <property type="evidence" value="ECO:0007669"/>
    <property type="project" value="TreeGrafter"/>
</dbReference>
<dbReference type="SMART" id="SM00969">
    <property type="entry name" value="SOCS_box"/>
    <property type="match status" value="1"/>
</dbReference>
<evidence type="ECO:0000256" key="5">
    <source>
        <dbReference type="ARBA" id="ARBA00023043"/>
    </source>
</evidence>
<keyword evidence="10" id="KW-1185">Reference proteome</keyword>
<organism evidence="9 10">
    <name type="scientific">Gambusia affinis</name>
    <name type="common">Western mosquitofish</name>
    <name type="synonym">Heterandria affinis</name>
    <dbReference type="NCBI Taxonomy" id="33528"/>
    <lineage>
        <taxon>Eukaryota</taxon>
        <taxon>Metazoa</taxon>
        <taxon>Chordata</taxon>
        <taxon>Craniata</taxon>
        <taxon>Vertebrata</taxon>
        <taxon>Euteleostomi</taxon>
        <taxon>Actinopterygii</taxon>
        <taxon>Neopterygii</taxon>
        <taxon>Teleostei</taxon>
        <taxon>Neoteleostei</taxon>
        <taxon>Acanthomorphata</taxon>
        <taxon>Ovalentaria</taxon>
        <taxon>Atherinomorphae</taxon>
        <taxon>Cyprinodontiformes</taxon>
        <taxon>Poeciliidae</taxon>
        <taxon>Poeciliinae</taxon>
        <taxon>Gambusia</taxon>
    </lineage>
</organism>
<dbReference type="UniPathway" id="UPA00143"/>
<feature type="repeat" description="ANK" evidence="6">
    <location>
        <begin position="156"/>
        <end position="188"/>
    </location>
</feature>
<reference evidence="9 10" key="1">
    <citation type="journal article" date="2018" name="G3 (Bethesda)">
        <title>A High-Quality Reference Genome for the Invasive Mosquitofish Gambusia affinis Using a Chicago Library.</title>
        <authorList>
            <person name="Hoffberg S.L."/>
            <person name="Troendle N.J."/>
            <person name="Glenn T.C."/>
            <person name="Mahmud O."/>
            <person name="Louha S."/>
            <person name="Chalopin D."/>
            <person name="Bennetzen J.L."/>
            <person name="Mauricio R."/>
        </authorList>
    </citation>
    <scope>NUCLEOTIDE SEQUENCE [LARGE SCALE GENOMIC DNA]</scope>
    <source>
        <strain evidence="9">NE01/NJP1002.9</strain>
        <tissue evidence="9">Muscle</tissue>
    </source>
</reference>
<dbReference type="PROSITE" id="PS50297">
    <property type="entry name" value="ANK_REP_REGION"/>
    <property type="match status" value="4"/>
</dbReference>
<feature type="repeat" description="ANK" evidence="6">
    <location>
        <begin position="123"/>
        <end position="155"/>
    </location>
</feature>
<comment type="pathway">
    <text evidence="1">Protein modification; protein ubiquitination.</text>
</comment>
<dbReference type="InterPro" id="IPR001496">
    <property type="entry name" value="SOCS_box"/>
</dbReference>
<sequence>MSTGTLLSLNAVVTKQPKVRAAMTLREKANSELALDRTHVSPIRGTWSSSTSSRGEMSRKRAAESVSVPCSTPERKRACWGVLISQGSWADRSPLHDAASQGRLLILRRLLAEGNQVNIKTIDQVTPLHEACLSGHVACVRALLSAGANVNAATIDGVTPLYNCCASGSVGCMELLLQNGAHMHTLHTHFPSCMHEACRRGNSQCVETLVSHGADPDGQVPHLGSPLYESCLHRHTACSKVLLNKGASVNAGKGGESPLHVAARQDSTDLVSVLLDHGAETKLRDGNGQRPLDLAPPGGETHQLLVAFEASPRSLCQLCRLRIRTVIGRARLMQLPLLPLPSLLTQYLEHT</sequence>
<dbReference type="SMART" id="SM00248">
    <property type="entry name" value="ANK"/>
    <property type="match status" value="6"/>
</dbReference>
<dbReference type="PROSITE" id="PS50225">
    <property type="entry name" value="SOCS"/>
    <property type="match status" value="1"/>
</dbReference>
<evidence type="ECO:0000259" key="8">
    <source>
        <dbReference type="PROSITE" id="PS50225"/>
    </source>
</evidence>
<dbReference type="Pfam" id="PF07525">
    <property type="entry name" value="SOCS_box"/>
    <property type="match status" value="1"/>
</dbReference>
<feature type="repeat" description="ANK" evidence="6">
    <location>
        <begin position="90"/>
        <end position="122"/>
    </location>
</feature>
<evidence type="ECO:0000256" key="2">
    <source>
        <dbReference type="ARBA" id="ARBA00005949"/>
    </source>
</evidence>
<dbReference type="GO" id="GO:0016567">
    <property type="term" value="P:protein ubiquitination"/>
    <property type="evidence" value="ECO:0007669"/>
    <property type="project" value="UniProtKB-UniPathway"/>
</dbReference>
<gene>
    <name evidence="9" type="ORF">CCH79_00009247</name>
</gene>
<feature type="repeat" description="ANK" evidence="6">
    <location>
        <begin position="254"/>
        <end position="286"/>
    </location>
</feature>
<dbReference type="PANTHER" id="PTHR24136:SF18">
    <property type="entry name" value="ANKYRIN REPEAT AND SOCS BOX PROTEIN 5"/>
    <property type="match status" value="1"/>
</dbReference>
<accession>A0A315W447</accession>
<evidence type="ECO:0000256" key="7">
    <source>
        <dbReference type="SAM" id="MobiDB-lite"/>
    </source>
</evidence>
<evidence type="ECO:0000256" key="1">
    <source>
        <dbReference type="ARBA" id="ARBA00004906"/>
    </source>
</evidence>
<evidence type="ECO:0000313" key="9">
    <source>
        <dbReference type="EMBL" id="PWA30770.1"/>
    </source>
</evidence>
<dbReference type="Gene3D" id="1.10.750.20">
    <property type="entry name" value="SOCS box"/>
    <property type="match status" value="1"/>
</dbReference>
<dbReference type="PROSITE" id="PS50088">
    <property type="entry name" value="ANK_REPEAT"/>
    <property type="match status" value="4"/>
</dbReference>
<protein>
    <recommendedName>
        <fullName evidence="8">SOCS box domain-containing protein</fullName>
    </recommendedName>
</protein>
<evidence type="ECO:0000313" key="10">
    <source>
        <dbReference type="Proteomes" id="UP000250572"/>
    </source>
</evidence>
<dbReference type="InterPro" id="IPR036036">
    <property type="entry name" value="SOCS_box-like_dom_sf"/>
</dbReference>
<feature type="region of interest" description="Disordered" evidence="7">
    <location>
        <begin position="43"/>
        <end position="67"/>
    </location>
</feature>
<dbReference type="SUPFAM" id="SSF158235">
    <property type="entry name" value="SOCS box-like"/>
    <property type="match status" value="1"/>
</dbReference>
<dbReference type="AlphaFoldDB" id="A0A315W447"/>
<comment type="caution">
    <text evidence="9">The sequence shown here is derived from an EMBL/GenBank/DDBJ whole genome shotgun (WGS) entry which is preliminary data.</text>
</comment>
<dbReference type="Pfam" id="PF12796">
    <property type="entry name" value="Ank_2"/>
    <property type="match status" value="2"/>
</dbReference>
<feature type="domain" description="SOCS box" evidence="8">
    <location>
        <begin position="305"/>
        <end position="351"/>
    </location>
</feature>
<comment type="similarity">
    <text evidence="2">Belongs to the ankyrin SOCS box (ASB) family.</text>
</comment>
<proteinExistence type="inferred from homology"/>
<dbReference type="SUPFAM" id="SSF48403">
    <property type="entry name" value="Ankyrin repeat"/>
    <property type="match status" value="1"/>
</dbReference>
<dbReference type="PANTHER" id="PTHR24136">
    <property type="entry name" value="SOWAH (DROSOPHILA) HOMOLOG"/>
    <property type="match status" value="1"/>
</dbReference>
<dbReference type="GO" id="GO:0035556">
    <property type="term" value="P:intracellular signal transduction"/>
    <property type="evidence" value="ECO:0007669"/>
    <property type="project" value="InterPro"/>
</dbReference>
<dbReference type="InterPro" id="IPR002110">
    <property type="entry name" value="Ankyrin_rpt"/>
</dbReference>